<dbReference type="Gene3D" id="1.10.30.10">
    <property type="entry name" value="High mobility group box domain"/>
    <property type="match status" value="1"/>
</dbReference>
<dbReference type="InterPro" id="IPR009057">
    <property type="entry name" value="Homeodomain-like_sf"/>
</dbReference>
<sequence>MPRNKLRGSLRLPEEPGSKEKPQDGKYVDFLESLFAGGDVTNPAFRFRQGGRAPPDMPRSERKPRRGRGRASSPANLFVSPDLSDSLSDDFDDRFDFPAFPFDEVDPFDDPALTDQDLGWRLVRRRNPFGRLQLPPRRVRSRWPVHDLSLHDLMDFSIGGGAAGSEAQPSPTHRSSAVEDTSSTGCVSSAAASEPLAGEGSTALSSGPPLEKSMELEAAAKGLVPQSDHLPHEKVEHPCIEHETCLAAAMVNAEQEFVGSEKPSKPKNSRAKAGNDASDPKRKKRRAQPSKPLFAFEFFRKERRLHDEGSQSVPMLELYAQWKELSDSQRSQYTKMAEEDRARFEDEYEEWRWRRATRGVEDVSVEECMDTRRTAFLQQITKLDQNVRKKWPRRFGPVHTSGDSEVSTGAPAHTREPAPRQRRERKARSDTDTDRPGKASRRRGCRSGTDTARVGRARSKGPPPQGFPSTPRSAYSFFCGEAKANEATTAALLVPPPAFSDSPPTAVPIAPVSAVLPLVGGDVDGEGTTQPGVEGVAERSRPLSAVGLRRLWCMLTEADQDMYKQMEKQDGQRFREELDAWCSEKPERLGEAAQFLGPSRQKPERSRPSSVLPPTTPGTFGEVLLRAHAAVRSKPQPKPRGDEQGVAKGDDAMMGALVPHGPPAVRKPDSMVDDLLGEFAEVEEARPPNEVFDDDERMHVEMMMDPPPMEWSDTPMAGMPRVLGPQLCLDESGNIVVNQATLFQDVQEAIPMDAGVVTESVTKYESAYRRSKPCSWTPQETQMFYDALSLYGTDLFLVQTSFRNKSASQIKSKYTKELKKYPERVAEALTSKAKPLTKDTFERLHGRIDTANHYKPPSSPMPGEEPEFDCPMGDHPNVGVPHSEAPRSPFYEEPEYTAEDESLTTDRLMDLFD</sequence>
<feature type="DNA-binding region" description="HMG box" evidence="1">
    <location>
        <begin position="289"/>
        <end position="352"/>
    </location>
</feature>
<dbReference type="SMART" id="SM00398">
    <property type="entry name" value="HMG"/>
    <property type="match status" value="1"/>
</dbReference>
<evidence type="ECO:0000259" key="3">
    <source>
        <dbReference type="PROSITE" id="PS50118"/>
    </source>
</evidence>
<feature type="compositionally biased region" description="Low complexity" evidence="2">
    <location>
        <begin position="70"/>
        <end position="79"/>
    </location>
</feature>
<organism evidence="4">
    <name type="scientific">Noctiluca scintillans</name>
    <name type="common">Sea sparkle</name>
    <name type="synonym">Red tide dinoflagellate</name>
    <dbReference type="NCBI Taxonomy" id="2966"/>
    <lineage>
        <taxon>Eukaryota</taxon>
        <taxon>Sar</taxon>
        <taxon>Alveolata</taxon>
        <taxon>Dinophyceae</taxon>
        <taxon>Noctilucales</taxon>
        <taxon>Noctilucaceae</taxon>
        <taxon>Noctiluca</taxon>
    </lineage>
</organism>
<feature type="compositionally biased region" description="Basic and acidic residues" evidence="2">
    <location>
        <begin position="413"/>
        <end position="437"/>
    </location>
</feature>
<feature type="region of interest" description="Disordered" evidence="2">
    <location>
        <begin position="256"/>
        <end position="288"/>
    </location>
</feature>
<dbReference type="InterPro" id="IPR009071">
    <property type="entry name" value="HMG_box_dom"/>
</dbReference>
<evidence type="ECO:0000313" key="4">
    <source>
        <dbReference type="EMBL" id="CAD8826064.1"/>
    </source>
</evidence>
<keyword evidence="1" id="KW-0539">Nucleus</keyword>
<dbReference type="CDD" id="cd00167">
    <property type="entry name" value="SANT"/>
    <property type="match status" value="1"/>
</dbReference>
<feature type="region of interest" description="Disordered" evidence="2">
    <location>
        <begin position="847"/>
        <end position="913"/>
    </location>
</feature>
<reference evidence="4" key="1">
    <citation type="submission" date="2021-01" db="EMBL/GenBank/DDBJ databases">
        <authorList>
            <person name="Corre E."/>
            <person name="Pelletier E."/>
            <person name="Niang G."/>
            <person name="Scheremetjew M."/>
            <person name="Finn R."/>
            <person name="Kale V."/>
            <person name="Holt S."/>
            <person name="Cochrane G."/>
            <person name="Meng A."/>
            <person name="Brown T."/>
            <person name="Cohen L."/>
        </authorList>
    </citation>
    <scope>NUCLEOTIDE SEQUENCE</scope>
</reference>
<dbReference type="EMBL" id="HBFQ01000659">
    <property type="protein sequence ID" value="CAD8826064.1"/>
    <property type="molecule type" value="Transcribed_RNA"/>
</dbReference>
<keyword evidence="1" id="KW-0238">DNA-binding</keyword>
<feature type="compositionally biased region" description="Basic and acidic residues" evidence="2">
    <location>
        <begin position="12"/>
        <end position="26"/>
    </location>
</feature>
<proteinExistence type="predicted"/>
<feature type="region of interest" description="Disordered" evidence="2">
    <location>
        <begin position="594"/>
        <end position="619"/>
    </location>
</feature>
<dbReference type="PROSITE" id="PS50118">
    <property type="entry name" value="HMG_BOX_2"/>
    <property type="match status" value="1"/>
</dbReference>
<dbReference type="GO" id="GO:0005634">
    <property type="term" value="C:nucleus"/>
    <property type="evidence" value="ECO:0007669"/>
    <property type="project" value="UniProtKB-UniRule"/>
</dbReference>
<gene>
    <name evidence="4" type="ORF">NSCI0253_LOCUS410</name>
</gene>
<dbReference type="InterPro" id="IPR001005">
    <property type="entry name" value="SANT/Myb"/>
</dbReference>
<evidence type="ECO:0000256" key="1">
    <source>
        <dbReference type="PROSITE-ProRule" id="PRU00267"/>
    </source>
</evidence>
<dbReference type="InterPro" id="IPR036910">
    <property type="entry name" value="HMG_box_dom_sf"/>
</dbReference>
<dbReference type="SUPFAM" id="SSF46689">
    <property type="entry name" value="Homeodomain-like"/>
    <property type="match status" value="1"/>
</dbReference>
<feature type="compositionally biased region" description="Polar residues" evidence="2">
    <location>
        <begin position="167"/>
        <end position="191"/>
    </location>
</feature>
<dbReference type="AlphaFoldDB" id="A0A7S1EVB2"/>
<feature type="region of interest" description="Disordered" evidence="2">
    <location>
        <begin position="160"/>
        <end position="209"/>
    </location>
</feature>
<feature type="region of interest" description="Disordered" evidence="2">
    <location>
        <begin position="41"/>
        <end position="79"/>
    </location>
</feature>
<feature type="region of interest" description="Disordered" evidence="2">
    <location>
        <begin position="1"/>
        <end position="26"/>
    </location>
</feature>
<feature type="region of interest" description="Disordered" evidence="2">
    <location>
        <begin position="391"/>
        <end position="472"/>
    </location>
</feature>
<feature type="compositionally biased region" description="Acidic residues" evidence="2">
    <location>
        <begin position="892"/>
        <end position="903"/>
    </location>
</feature>
<protein>
    <recommendedName>
        <fullName evidence="3">HMG box domain-containing protein</fullName>
    </recommendedName>
</protein>
<dbReference type="SMART" id="SM00717">
    <property type="entry name" value="SANT"/>
    <property type="match status" value="1"/>
</dbReference>
<dbReference type="Pfam" id="PF15963">
    <property type="entry name" value="Myb_DNA-bind_7"/>
    <property type="match status" value="1"/>
</dbReference>
<name>A0A7S1EVB2_NOCSC</name>
<accession>A0A7S1EVB2</accession>
<dbReference type="InterPro" id="IPR039467">
    <property type="entry name" value="TFIIIB_B''_Myb"/>
</dbReference>
<dbReference type="Gene3D" id="1.10.10.60">
    <property type="entry name" value="Homeodomain-like"/>
    <property type="match status" value="1"/>
</dbReference>
<evidence type="ECO:0000256" key="2">
    <source>
        <dbReference type="SAM" id="MobiDB-lite"/>
    </source>
</evidence>
<dbReference type="GO" id="GO:0003677">
    <property type="term" value="F:DNA binding"/>
    <property type="evidence" value="ECO:0007669"/>
    <property type="project" value="UniProtKB-UniRule"/>
</dbReference>
<feature type="domain" description="HMG box" evidence="3">
    <location>
        <begin position="289"/>
        <end position="352"/>
    </location>
</feature>
<dbReference type="SUPFAM" id="SSF47095">
    <property type="entry name" value="HMG-box"/>
    <property type="match status" value="1"/>
</dbReference>